<protein>
    <submittedName>
        <fullName evidence="2">Uncharacterized protein</fullName>
    </submittedName>
</protein>
<gene>
    <name evidence="2" type="ORF">Nepgr_002705</name>
</gene>
<name>A0AAD3P6Q3_NEPGR</name>
<organism evidence="2 3">
    <name type="scientific">Nepenthes gracilis</name>
    <name type="common">Slender pitcher plant</name>
    <dbReference type="NCBI Taxonomy" id="150966"/>
    <lineage>
        <taxon>Eukaryota</taxon>
        <taxon>Viridiplantae</taxon>
        <taxon>Streptophyta</taxon>
        <taxon>Embryophyta</taxon>
        <taxon>Tracheophyta</taxon>
        <taxon>Spermatophyta</taxon>
        <taxon>Magnoliopsida</taxon>
        <taxon>eudicotyledons</taxon>
        <taxon>Gunneridae</taxon>
        <taxon>Pentapetalae</taxon>
        <taxon>Caryophyllales</taxon>
        <taxon>Nepenthaceae</taxon>
        <taxon>Nepenthes</taxon>
    </lineage>
</organism>
<feature type="compositionally biased region" description="Polar residues" evidence="1">
    <location>
        <begin position="23"/>
        <end position="44"/>
    </location>
</feature>
<keyword evidence="3" id="KW-1185">Reference proteome</keyword>
<feature type="region of interest" description="Disordered" evidence="1">
    <location>
        <begin position="1"/>
        <end position="92"/>
    </location>
</feature>
<evidence type="ECO:0000256" key="1">
    <source>
        <dbReference type="SAM" id="MobiDB-lite"/>
    </source>
</evidence>
<proteinExistence type="predicted"/>
<sequence length="359" mass="37520">MAPVSSPLSCAPSGIPPPHSKHANTSVSINLSSRTLTHSDSISPPLTRPATPWRSSSSAPSSPSPLPSSFPECDFPPINVPRRDLPKPRTQHSFAAGSSLDLGCLSASPPLRSFQSNSFKSLLGLGACPPLSPLSSPCLVPSKVDPIVSPRSLDHQNLIDSVPGCCQAVAPPPFTASPTGLQNNLVGLEPVAVLGSEIELLPVPPPCDAVDVPRASSAVSLPVDIAAGPLGISWSSVVEKRTIGAGSATTRLAAINSIITHSQWERHGAFREPAEQPSLASANKHQQSEKIVGNSTRPQQLSADKTATAIGFLHKKGTSNMTHVQPKNRPEEWPTDQGHAPAKTNAGAVGSFYKPRCLD</sequence>
<comment type="caution">
    <text evidence="2">The sequence shown here is derived from an EMBL/GenBank/DDBJ whole genome shotgun (WGS) entry which is preliminary data.</text>
</comment>
<dbReference type="EMBL" id="BSYO01000002">
    <property type="protein sequence ID" value="GMH00866.1"/>
    <property type="molecule type" value="Genomic_DNA"/>
</dbReference>
<dbReference type="AlphaFoldDB" id="A0AAD3P6Q3"/>
<evidence type="ECO:0000313" key="2">
    <source>
        <dbReference type="EMBL" id="GMH00866.1"/>
    </source>
</evidence>
<dbReference type="Proteomes" id="UP001279734">
    <property type="component" value="Unassembled WGS sequence"/>
</dbReference>
<feature type="compositionally biased region" description="Polar residues" evidence="1">
    <location>
        <begin position="293"/>
        <end position="302"/>
    </location>
</feature>
<reference evidence="2" key="1">
    <citation type="submission" date="2023-05" db="EMBL/GenBank/DDBJ databases">
        <title>Nepenthes gracilis genome sequencing.</title>
        <authorList>
            <person name="Fukushima K."/>
        </authorList>
    </citation>
    <scope>NUCLEOTIDE SEQUENCE</scope>
    <source>
        <strain evidence="2">SING2019-196</strain>
    </source>
</reference>
<evidence type="ECO:0000313" key="3">
    <source>
        <dbReference type="Proteomes" id="UP001279734"/>
    </source>
</evidence>
<feature type="region of interest" description="Disordered" evidence="1">
    <location>
        <begin position="267"/>
        <end position="302"/>
    </location>
</feature>
<feature type="region of interest" description="Disordered" evidence="1">
    <location>
        <begin position="316"/>
        <end position="359"/>
    </location>
</feature>
<accession>A0AAD3P6Q3</accession>